<feature type="domain" description="GST N-terminal" evidence="6">
    <location>
        <begin position="19"/>
        <end position="98"/>
    </location>
</feature>
<dbReference type="EMBL" id="JAUHHV010000009">
    <property type="protein sequence ID" value="KAK1413388.1"/>
    <property type="molecule type" value="Genomic_DNA"/>
</dbReference>
<dbReference type="FunFam" id="1.20.1050.10:FF:000012">
    <property type="entry name" value="Tau class glutathione S-transferase"/>
    <property type="match status" value="1"/>
</dbReference>
<evidence type="ECO:0000313" key="9">
    <source>
        <dbReference type="Proteomes" id="UP001229421"/>
    </source>
</evidence>
<dbReference type="PROSITE" id="PS50404">
    <property type="entry name" value="GST_NTER"/>
    <property type="match status" value="1"/>
</dbReference>
<keyword evidence="3" id="KW-0808">Transferase</keyword>
<dbReference type="InterPro" id="IPR045074">
    <property type="entry name" value="GST_C_Tau"/>
</dbReference>
<comment type="caution">
    <text evidence="8">The sequence shown here is derived from an EMBL/GenBank/DDBJ whole genome shotgun (WGS) entry which is preliminary data.</text>
</comment>
<proteinExistence type="inferred from homology"/>
<dbReference type="InterPro" id="IPR040079">
    <property type="entry name" value="Glutathione_S-Trfase"/>
</dbReference>
<dbReference type="Pfam" id="PF02798">
    <property type="entry name" value="GST_N"/>
    <property type="match status" value="1"/>
</dbReference>
<feature type="domain" description="GST C-terminal" evidence="7">
    <location>
        <begin position="104"/>
        <end position="233"/>
    </location>
</feature>
<evidence type="ECO:0000256" key="3">
    <source>
        <dbReference type="ARBA" id="ARBA00022679"/>
    </source>
</evidence>
<evidence type="ECO:0000256" key="5">
    <source>
        <dbReference type="ARBA" id="ARBA00071370"/>
    </source>
</evidence>
<dbReference type="PANTHER" id="PTHR11260:SF762">
    <property type="entry name" value="GLUTATHIONE TRANSFERASE"/>
    <property type="match status" value="1"/>
</dbReference>
<dbReference type="InterPro" id="IPR036282">
    <property type="entry name" value="Glutathione-S-Trfase_C_sf"/>
</dbReference>
<evidence type="ECO:0000256" key="1">
    <source>
        <dbReference type="ARBA" id="ARBA00009929"/>
    </source>
</evidence>
<dbReference type="InterPro" id="IPR045073">
    <property type="entry name" value="Omega/Tau-like"/>
</dbReference>
<comment type="similarity">
    <text evidence="1">Belongs to the GST superfamily. HSP26 family.</text>
</comment>
<dbReference type="CDD" id="cd03058">
    <property type="entry name" value="GST_N_Tau"/>
    <property type="match status" value="1"/>
</dbReference>
<dbReference type="SFLD" id="SFLDG01152">
    <property type="entry name" value="Main.3:_Omega-_and_Tau-like"/>
    <property type="match status" value="1"/>
</dbReference>
<sequence length="242" mass="28089">MKLMSYNEVFRPRKGKEMGEVKLFWTWSSPYAQRIAWALKLKGVEYETMYEDLGNKSCLLLQYNPIHKKVPVLLHNETPICESLVILEYVDETWNSTARLLPNNPLARANVRFWAKFNDDQVLPSAFQAYVTQGAEQEKAKELTLEKLGIVEKQLIGKKFFGGETVGFLDLVFGWIAVYLEIVEETSSVKLLDKERFPLITAWTENFSQVPVVAETWPDREKLISKYRYMRQYFMSTAAASH</sequence>
<dbReference type="GO" id="GO:0005737">
    <property type="term" value="C:cytoplasm"/>
    <property type="evidence" value="ECO:0007669"/>
    <property type="project" value="TreeGrafter"/>
</dbReference>
<dbReference type="CDD" id="cd03185">
    <property type="entry name" value="GST_C_Tau"/>
    <property type="match status" value="1"/>
</dbReference>
<dbReference type="FunFam" id="3.40.30.10:FF:000014">
    <property type="entry name" value="Tau class glutathione S-transferase"/>
    <property type="match status" value="1"/>
</dbReference>
<protein>
    <recommendedName>
        <fullName evidence="5">Probable glutathione S-transferase</fullName>
        <ecNumber evidence="2">2.5.1.18</ecNumber>
    </recommendedName>
</protein>
<dbReference type="InterPro" id="IPR004045">
    <property type="entry name" value="Glutathione_S-Trfase_N"/>
</dbReference>
<evidence type="ECO:0000259" key="6">
    <source>
        <dbReference type="PROSITE" id="PS50404"/>
    </source>
</evidence>
<dbReference type="InterPro" id="IPR010987">
    <property type="entry name" value="Glutathione-S-Trfase_C-like"/>
</dbReference>
<evidence type="ECO:0000256" key="4">
    <source>
        <dbReference type="ARBA" id="ARBA00047960"/>
    </source>
</evidence>
<dbReference type="EC" id="2.5.1.18" evidence="2"/>
<dbReference type="PROSITE" id="PS50405">
    <property type="entry name" value="GST_CTER"/>
    <property type="match status" value="1"/>
</dbReference>
<dbReference type="PANTHER" id="PTHR11260">
    <property type="entry name" value="GLUTATHIONE S-TRANSFERASE, GST, SUPERFAMILY, GST DOMAIN CONTAINING"/>
    <property type="match status" value="1"/>
</dbReference>
<organism evidence="8 9">
    <name type="scientific">Tagetes erecta</name>
    <name type="common">African marigold</name>
    <dbReference type="NCBI Taxonomy" id="13708"/>
    <lineage>
        <taxon>Eukaryota</taxon>
        <taxon>Viridiplantae</taxon>
        <taxon>Streptophyta</taxon>
        <taxon>Embryophyta</taxon>
        <taxon>Tracheophyta</taxon>
        <taxon>Spermatophyta</taxon>
        <taxon>Magnoliopsida</taxon>
        <taxon>eudicotyledons</taxon>
        <taxon>Gunneridae</taxon>
        <taxon>Pentapetalae</taxon>
        <taxon>asterids</taxon>
        <taxon>campanulids</taxon>
        <taxon>Asterales</taxon>
        <taxon>Asteraceae</taxon>
        <taxon>Asteroideae</taxon>
        <taxon>Heliantheae alliance</taxon>
        <taxon>Tageteae</taxon>
        <taxon>Tagetes</taxon>
    </lineage>
</organism>
<dbReference type="InterPro" id="IPR036249">
    <property type="entry name" value="Thioredoxin-like_sf"/>
</dbReference>
<dbReference type="SFLD" id="SFLDG00358">
    <property type="entry name" value="Main_(cytGST)"/>
    <property type="match status" value="1"/>
</dbReference>
<dbReference type="AlphaFoldDB" id="A0AAD8NMB6"/>
<gene>
    <name evidence="8" type="ORF">QVD17_35160</name>
</gene>
<dbReference type="Proteomes" id="UP001229421">
    <property type="component" value="Unassembled WGS sequence"/>
</dbReference>
<evidence type="ECO:0000313" key="8">
    <source>
        <dbReference type="EMBL" id="KAK1413388.1"/>
    </source>
</evidence>
<dbReference type="Pfam" id="PF00043">
    <property type="entry name" value="GST_C"/>
    <property type="match status" value="1"/>
</dbReference>
<dbReference type="Gene3D" id="3.40.30.10">
    <property type="entry name" value="Glutaredoxin"/>
    <property type="match status" value="1"/>
</dbReference>
<dbReference type="InterPro" id="IPR004046">
    <property type="entry name" value="GST_C"/>
</dbReference>
<evidence type="ECO:0000259" key="7">
    <source>
        <dbReference type="PROSITE" id="PS50405"/>
    </source>
</evidence>
<dbReference type="Gene3D" id="1.20.1050.10">
    <property type="match status" value="1"/>
</dbReference>
<dbReference type="GO" id="GO:0006749">
    <property type="term" value="P:glutathione metabolic process"/>
    <property type="evidence" value="ECO:0007669"/>
    <property type="project" value="InterPro"/>
</dbReference>
<dbReference type="SFLD" id="SFLDS00019">
    <property type="entry name" value="Glutathione_Transferase_(cytos"/>
    <property type="match status" value="1"/>
</dbReference>
<reference evidence="8" key="1">
    <citation type="journal article" date="2023" name="bioRxiv">
        <title>Improved chromosome-level genome assembly for marigold (Tagetes erecta).</title>
        <authorList>
            <person name="Jiang F."/>
            <person name="Yuan L."/>
            <person name="Wang S."/>
            <person name="Wang H."/>
            <person name="Xu D."/>
            <person name="Wang A."/>
            <person name="Fan W."/>
        </authorList>
    </citation>
    <scope>NUCLEOTIDE SEQUENCE</scope>
    <source>
        <strain evidence="8">WSJ</strain>
        <tissue evidence="8">Leaf</tissue>
    </source>
</reference>
<dbReference type="GO" id="GO:0004364">
    <property type="term" value="F:glutathione transferase activity"/>
    <property type="evidence" value="ECO:0007669"/>
    <property type="project" value="UniProtKB-EC"/>
</dbReference>
<accession>A0AAD8NMB6</accession>
<dbReference type="SUPFAM" id="SSF47616">
    <property type="entry name" value="GST C-terminal domain-like"/>
    <property type="match status" value="1"/>
</dbReference>
<keyword evidence="9" id="KW-1185">Reference proteome</keyword>
<name>A0AAD8NMB6_TARER</name>
<comment type="catalytic activity">
    <reaction evidence="4">
        <text>RX + glutathione = an S-substituted glutathione + a halide anion + H(+)</text>
        <dbReference type="Rhea" id="RHEA:16437"/>
        <dbReference type="ChEBI" id="CHEBI:15378"/>
        <dbReference type="ChEBI" id="CHEBI:16042"/>
        <dbReference type="ChEBI" id="CHEBI:17792"/>
        <dbReference type="ChEBI" id="CHEBI:57925"/>
        <dbReference type="ChEBI" id="CHEBI:90779"/>
        <dbReference type="EC" id="2.5.1.18"/>
    </reaction>
</comment>
<evidence type="ECO:0000256" key="2">
    <source>
        <dbReference type="ARBA" id="ARBA00012452"/>
    </source>
</evidence>
<dbReference type="SUPFAM" id="SSF52833">
    <property type="entry name" value="Thioredoxin-like"/>
    <property type="match status" value="1"/>
</dbReference>